<dbReference type="InterPro" id="IPR001969">
    <property type="entry name" value="Aspartic_peptidase_AS"/>
</dbReference>
<dbReference type="AlphaFoldDB" id="A0A450XEG9"/>
<accession>A0A450XEG9</accession>
<organism evidence="1">
    <name type="scientific">Candidatus Kentrum sp. MB</name>
    <dbReference type="NCBI Taxonomy" id="2138164"/>
    <lineage>
        <taxon>Bacteria</taxon>
        <taxon>Pseudomonadati</taxon>
        <taxon>Pseudomonadota</taxon>
        <taxon>Gammaproteobacteria</taxon>
        <taxon>Candidatus Kentrum</taxon>
    </lineage>
</organism>
<gene>
    <name evidence="1" type="ORF">BECKMB1821G_GA0114241_102931</name>
    <name evidence="3" type="ORF">BECKMB1821H_GA0114242_102932</name>
    <name evidence="2" type="ORF">BECKMB1821I_GA0114274_103932</name>
</gene>
<evidence type="ECO:0000313" key="1">
    <source>
        <dbReference type="EMBL" id="VFK27690.1"/>
    </source>
</evidence>
<evidence type="ECO:0000313" key="3">
    <source>
        <dbReference type="EMBL" id="VFK75714.1"/>
    </source>
</evidence>
<dbReference type="SUPFAM" id="SSF50630">
    <property type="entry name" value="Acid proteases"/>
    <property type="match status" value="1"/>
</dbReference>
<dbReference type="PROSITE" id="PS00141">
    <property type="entry name" value="ASP_PROTEASE"/>
    <property type="match status" value="1"/>
</dbReference>
<dbReference type="InterPro" id="IPR021109">
    <property type="entry name" value="Peptidase_aspartic_dom_sf"/>
</dbReference>
<evidence type="ECO:0008006" key="4">
    <source>
        <dbReference type="Google" id="ProtNLM"/>
    </source>
</evidence>
<dbReference type="Gene3D" id="2.40.70.10">
    <property type="entry name" value="Acid Proteases"/>
    <property type="match status" value="1"/>
</dbReference>
<protein>
    <recommendedName>
        <fullName evidence="4">Aspartyl protease</fullName>
    </recommendedName>
</protein>
<proteinExistence type="predicted"/>
<dbReference type="EMBL" id="CAADGH010000029">
    <property type="protein sequence ID" value="VFK75714.1"/>
    <property type="molecule type" value="Genomic_DNA"/>
</dbReference>
<dbReference type="GO" id="GO:0004190">
    <property type="term" value="F:aspartic-type endopeptidase activity"/>
    <property type="evidence" value="ECO:0007669"/>
    <property type="project" value="InterPro"/>
</dbReference>
<dbReference type="EMBL" id="CAADFO010000029">
    <property type="protein sequence ID" value="VFK27690.1"/>
    <property type="molecule type" value="Genomic_DNA"/>
</dbReference>
<name>A0A450XEG9_9GAMM</name>
<dbReference type="GO" id="GO:0006508">
    <property type="term" value="P:proteolysis"/>
    <property type="evidence" value="ECO:0007669"/>
    <property type="project" value="InterPro"/>
</dbReference>
<sequence length="133" mass="14570">MGRIVTTVDIRNLAPAGRSKKIDVLVDTGASYLTLPSVWKSRFGPFSTEESVELETATQAVVVGVVCGPVRIQVEGFRAVYNEVLFVDMAPNGGEYEPLLGYLVLEQCGAAIDMIGHRLIPVKYMDLKAVRRQ</sequence>
<reference evidence="1" key="1">
    <citation type="submission" date="2019-02" db="EMBL/GenBank/DDBJ databases">
        <authorList>
            <person name="Gruber-Vodicka R. H."/>
            <person name="Seah K. B. B."/>
        </authorList>
    </citation>
    <scope>NUCLEOTIDE SEQUENCE</scope>
    <source>
        <strain evidence="1">BECK_BZ197</strain>
        <strain evidence="3">BECK_BZ198</strain>
        <strain evidence="2">BECK_BZ199</strain>
    </source>
</reference>
<dbReference type="EMBL" id="CAADFQ010000039">
    <property type="protein sequence ID" value="VFK33056.1"/>
    <property type="molecule type" value="Genomic_DNA"/>
</dbReference>
<evidence type="ECO:0000313" key="2">
    <source>
        <dbReference type="EMBL" id="VFK33056.1"/>
    </source>
</evidence>